<feature type="chain" id="PRO_5039413937" description="Peptidase inhibitor family I36 protein" evidence="1">
    <location>
        <begin position="23"/>
        <end position="122"/>
    </location>
</feature>
<dbReference type="OrthoDB" id="4302020at2"/>
<organism evidence="2 3">
    <name type="scientific">Nonomuraea turkmeniaca</name>
    <dbReference type="NCBI Taxonomy" id="103838"/>
    <lineage>
        <taxon>Bacteria</taxon>
        <taxon>Bacillati</taxon>
        <taxon>Actinomycetota</taxon>
        <taxon>Actinomycetes</taxon>
        <taxon>Streptosporangiales</taxon>
        <taxon>Streptosporangiaceae</taxon>
        <taxon>Nonomuraea</taxon>
    </lineage>
</organism>
<gene>
    <name evidence="2" type="ORF">ETD86_40425</name>
</gene>
<protein>
    <recommendedName>
        <fullName evidence="4">Peptidase inhibitor family I36 protein</fullName>
    </recommendedName>
</protein>
<name>A0A5S4F2K8_9ACTN</name>
<feature type="signal peptide" evidence="1">
    <location>
        <begin position="1"/>
        <end position="22"/>
    </location>
</feature>
<keyword evidence="1" id="KW-0732">Signal</keyword>
<evidence type="ECO:0000313" key="2">
    <source>
        <dbReference type="EMBL" id="TMR10243.1"/>
    </source>
</evidence>
<dbReference type="RefSeq" id="WP_138671912.1">
    <property type="nucleotide sequence ID" value="NZ_VCKY01000199.1"/>
</dbReference>
<accession>A0A5S4F2K8</accession>
<dbReference type="Proteomes" id="UP000309128">
    <property type="component" value="Unassembled WGS sequence"/>
</dbReference>
<evidence type="ECO:0000313" key="3">
    <source>
        <dbReference type="Proteomes" id="UP000309128"/>
    </source>
</evidence>
<sequence length="122" mass="13396">MNTLTSLLFVPAAALLTTSAFWVAPLRAHADSAYGCLYPYACIYRDPGLRGGIVARFQVVTSGWQSVTARGFSAYNTRNDDIVYLFTRTENHWSEVCMGPNAWGEVGPTPIQGIRIDSRSSC</sequence>
<evidence type="ECO:0000256" key="1">
    <source>
        <dbReference type="SAM" id="SignalP"/>
    </source>
</evidence>
<evidence type="ECO:0008006" key="4">
    <source>
        <dbReference type="Google" id="ProtNLM"/>
    </source>
</evidence>
<proteinExistence type="predicted"/>
<keyword evidence="3" id="KW-1185">Reference proteome</keyword>
<dbReference type="EMBL" id="VCKY01000199">
    <property type="protein sequence ID" value="TMR10243.1"/>
    <property type="molecule type" value="Genomic_DNA"/>
</dbReference>
<comment type="caution">
    <text evidence="2">The sequence shown here is derived from an EMBL/GenBank/DDBJ whole genome shotgun (WGS) entry which is preliminary data.</text>
</comment>
<reference evidence="2 3" key="1">
    <citation type="submission" date="2019-05" db="EMBL/GenBank/DDBJ databases">
        <title>Draft genome sequence of Nonomuraea turkmeniaca DSM 43926.</title>
        <authorList>
            <person name="Saricaoglu S."/>
            <person name="Isik K."/>
        </authorList>
    </citation>
    <scope>NUCLEOTIDE SEQUENCE [LARGE SCALE GENOMIC DNA]</scope>
    <source>
        <strain evidence="2 3">DSM 43926</strain>
    </source>
</reference>
<dbReference type="AlphaFoldDB" id="A0A5S4F2K8"/>